<dbReference type="InterPro" id="IPR045584">
    <property type="entry name" value="Pilin-like"/>
</dbReference>
<proteinExistence type="predicted"/>
<dbReference type="STRING" id="1123350.SAMN02744040_02048"/>
<keyword evidence="1" id="KW-1133">Transmembrane helix</keyword>
<gene>
    <name evidence="2" type="ORF">SAMN02744040_02048</name>
</gene>
<protein>
    <submittedName>
        <fullName evidence="2">Type IV pilin N-term methylation site GFxxxE</fullName>
    </submittedName>
</protein>
<dbReference type="PROSITE" id="PS00409">
    <property type="entry name" value="PROKAR_NTER_METHYL"/>
    <property type="match status" value="1"/>
</dbReference>
<dbReference type="InterPro" id="IPR012902">
    <property type="entry name" value="N_methyl_site"/>
</dbReference>
<keyword evidence="1" id="KW-0812">Transmembrane</keyword>
<keyword evidence="1" id="KW-0472">Membrane</keyword>
<sequence>MLRAIQKRLKNKKGFTLVELIIVIAVLGILVGIAVPKFSGIQENARKKTDITNAKMISDAISVLLAEGKIDAPSSSITFEVVSKKQSAPQNGSLSAEQQIQNALIDYLSDIPKIKSNGNSHKDDSFYVTIEEGAKSVKVLDAENKGIEIYPQTDDKYE</sequence>
<dbReference type="Pfam" id="PF07963">
    <property type="entry name" value="N_methyl"/>
    <property type="match status" value="1"/>
</dbReference>
<dbReference type="Proteomes" id="UP000242520">
    <property type="component" value="Unassembled WGS sequence"/>
</dbReference>
<evidence type="ECO:0000256" key="1">
    <source>
        <dbReference type="SAM" id="Phobius"/>
    </source>
</evidence>
<evidence type="ECO:0000313" key="2">
    <source>
        <dbReference type="EMBL" id="SHH46351.1"/>
    </source>
</evidence>
<keyword evidence="3" id="KW-1185">Reference proteome</keyword>
<evidence type="ECO:0000313" key="3">
    <source>
        <dbReference type="Proteomes" id="UP000242520"/>
    </source>
</evidence>
<name>A0A1M5T6H8_9FIRM</name>
<organism evidence="2 3">
    <name type="scientific">Tepidibacter thalassicus DSM 15285</name>
    <dbReference type="NCBI Taxonomy" id="1123350"/>
    <lineage>
        <taxon>Bacteria</taxon>
        <taxon>Bacillati</taxon>
        <taxon>Bacillota</taxon>
        <taxon>Clostridia</taxon>
        <taxon>Peptostreptococcales</taxon>
        <taxon>Peptostreptococcaceae</taxon>
        <taxon>Tepidibacter</taxon>
    </lineage>
</organism>
<dbReference type="EMBL" id="FQXH01000028">
    <property type="protein sequence ID" value="SHH46351.1"/>
    <property type="molecule type" value="Genomic_DNA"/>
</dbReference>
<dbReference type="RefSeq" id="WP_178137492.1">
    <property type="nucleotide sequence ID" value="NZ_FQXH01000028.1"/>
</dbReference>
<dbReference type="Gene3D" id="3.30.700.10">
    <property type="entry name" value="Glycoprotein, Type 4 Pilin"/>
    <property type="match status" value="1"/>
</dbReference>
<dbReference type="AlphaFoldDB" id="A0A1M5T6H8"/>
<dbReference type="PANTHER" id="PTHR30093">
    <property type="entry name" value="GENERAL SECRETION PATHWAY PROTEIN G"/>
    <property type="match status" value="1"/>
</dbReference>
<accession>A0A1M5T6H8</accession>
<dbReference type="SUPFAM" id="SSF54523">
    <property type="entry name" value="Pili subunits"/>
    <property type="match status" value="1"/>
</dbReference>
<reference evidence="3" key="1">
    <citation type="submission" date="2016-11" db="EMBL/GenBank/DDBJ databases">
        <authorList>
            <person name="Varghese N."/>
            <person name="Submissions S."/>
        </authorList>
    </citation>
    <scope>NUCLEOTIDE SEQUENCE [LARGE SCALE GENOMIC DNA]</scope>
    <source>
        <strain evidence="3">DSM 15285</strain>
    </source>
</reference>
<feature type="transmembrane region" description="Helical" evidence="1">
    <location>
        <begin position="15"/>
        <end position="35"/>
    </location>
</feature>
<dbReference type="NCBIfam" id="TIGR02532">
    <property type="entry name" value="IV_pilin_GFxxxE"/>
    <property type="match status" value="1"/>
</dbReference>